<comment type="cofactor">
    <cofactor evidence="1">
        <name>Mg(2+)</name>
        <dbReference type="ChEBI" id="CHEBI:18420"/>
    </cofactor>
</comment>
<protein>
    <submittedName>
        <fullName evidence="11">Poly(A) polymerase</fullName>
    </submittedName>
</protein>
<keyword evidence="5" id="KW-0479">Metal-binding</keyword>
<keyword evidence="8" id="KW-0694">RNA-binding</keyword>
<feature type="domain" description="tRNA nucleotidyltransferase/poly(A) polymerase RNA and SrmB- binding" evidence="10">
    <location>
        <begin position="182"/>
        <end position="236"/>
    </location>
</feature>
<evidence type="ECO:0000256" key="5">
    <source>
        <dbReference type="ARBA" id="ARBA00022723"/>
    </source>
</evidence>
<dbReference type="SUPFAM" id="SSF81891">
    <property type="entry name" value="Poly A polymerase C-terminal region-like"/>
    <property type="match status" value="1"/>
</dbReference>
<dbReference type="GO" id="GO:0008033">
    <property type="term" value="P:tRNA processing"/>
    <property type="evidence" value="ECO:0007669"/>
    <property type="project" value="UniProtKB-KW"/>
</dbReference>
<dbReference type="InterPro" id="IPR043519">
    <property type="entry name" value="NT_sf"/>
</dbReference>
<sequence length="386" mass="41318">MKVVGDWLTNPATQKVCKALTDAGYQALFVGGCVRNALLGAPVNDIDISTDALPERVMELAKSAGLNAVPTGIEHGTITVVSNHIPHEITTFRRDVETDGRRAVVAFSDNVEDDALRRDFTMNALYATPDGTVVDPLGGMTDLKARRLRFIDNAEDRIREDYLRILRYFRFHAIYGDPMAGMDPDALAAIADNIDGLATLSKERVGTEVKKLLSASDPAPAVAAMRSTGVLTAILHGCDDKALAPLVHLEAQFGLAPDPIRRLASLGGVGLTEALRLSKRDSRSLYDLRDGVENTMGPAELGYRLGSEAGTSILLLRAAMLELPFDPASPAEVSRGAAADFPIRPADLMPDYSGPALGRALKTLESRWIESGLTMGKAALLATLTA</sequence>
<evidence type="ECO:0000313" key="12">
    <source>
        <dbReference type="Proteomes" id="UP000198851"/>
    </source>
</evidence>
<dbReference type="Pfam" id="PF01743">
    <property type="entry name" value="PolyA_pol"/>
    <property type="match status" value="1"/>
</dbReference>
<proteinExistence type="inferred from homology"/>
<keyword evidence="3" id="KW-0819">tRNA processing</keyword>
<dbReference type="STRING" id="1280847.SAMN04488036_104323"/>
<keyword evidence="7" id="KW-0460">Magnesium</keyword>
<evidence type="ECO:0000256" key="8">
    <source>
        <dbReference type="RuleBase" id="RU003953"/>
    </source>
</evidence>
<dbReference type="GO" id="GO:0000049">
    <property type="term" value="F:tRNA binding"/>
    <property type="evidence" value="ECO:0007669"/>
    <property type="project" value="TreeGrafter"/>
</dbReference>
<dbReference type="Gene3D" id="1.10.3090.10">
    <property type="entry name" value="cca-adding enzyme, domain 2"/>
    <property type="match status" value="1"/>
</dbReference>
<keyword evidence="6" id="KW-0547">Nucleotide-binding</keyword>
<evidence type="ECO:0000313" key="11">
    <source>
        <dbReference type="EMBL" id="SFL05702.1"/>
    </source>
</evidence>
<evidence type="ECO:0000259" key="10">
    <source>
        <dbReference type="Pfam" id="PF12627"/>
    </source>
</evidence>
<dbReference type="GO" id="GO:0000166">
    <property type="term" value="F:nucleotide binding"/>
    <property type="evidence" value="ECO:0007669"/>
    <property type="project" value="UniProtKB-KW"/>
</dbReference>
<gene>
    <name evidence="11" type="ORF">SAMN04488036_104323</name>
</gene>
<keyword evidence="4" id="KW-0548">Nucleotidyltransferase</keyword>
<feature type="domain" description="Poly A polymerase head" evidence="9">
    <location>
        <begin position="29"/>
        <end position="149"/>
    </location>
</feature>
<dbReference type="EMBL" id="FOSZ01000004">
    <property type="protein sequence ID" value="SFL05702.1"/>
    <property type="molecule type" value="Genomic_DNA"/>
</dbReference>
<evidence type="ECO:0000256" key="6">
    <source>
        <dbReference type="ARBA" id="ARBA00022741"/>
    </source>
</evidence>
<keyword evidence="2 8" id="KW-0808">Transferase</keyword>
<dbReference type="InterPro" id="IPR032828">
    <property type="entry name" value="PolyA_RNA-bd"/>
</dbReference>
<evidence type="ECO:0000259" key="9">
    <source>
        <dbReference type="Pfam" id="PF01743"/>
    </source>
</evidence>
<dbReference type="Proteomes" id="UP000198851">
    <property type="component" value="Unassembled WGS sequence"/>
</dbReference>
<dbReference type="SUPFAM" id="SSF81301">
    <property type="entry name" value="Nucleotidyltransferase"/>
    <property type="match status" value="1"/>
</dbReference>
<evidence type="ECO:0000256" key="1">
    <source>
        <dbReference type="ARBA" id="ARBA00001946"/>
    </source>
</evidence>
<dbReference type="OrthoDB" id="9805698at2"/>
<evidence type="ECO:0000256" key="3">
    <source>
        <dbReference type="ARBA" id="ARBA00022694"/>
    </source>
</evidence>
<evidence type="ECO:0000256" key="7">
    <source>
        <dbReference type="ARBA" id="ARBA00022842"/>
    </source>
</evidence>
<organism evidence="11 12">
    <name type="scientific">Shimia haliotis</name>
    <dbReference type="NCBI Taxonomy" id="1280847"/>
    <lineage>
        <taxon>Bacteria</taxon>
        <taxon>Pseudomonadati</taxon>
        <taxon>Pseudomonadota</taxon>
        <taxon>Alphaproteobacteria</taxon>
        <taxon>Rhodobacterales</taxon>
        <taxon>Roseobacteraceae</taxon>
    </lineage>
</organism>
<dbReference type="GO" id="GO:0016779">
    <property type="term" value="F:nucleotidyltransferase activity"/>
    <property type="evidence" value="ECO:0007669"/>
    <property type="project" value="UniProtKB-KW"/>
</dbReference>
<name>A0A1I4EIY5_9RHOB</name>
<dbReference type="CDD" id="cd05398">
    <property type="entry name" value="NT_ClassII-CCAase"/>
    <property type="match status" value="1"/>
</dbReference>
<dbReference type="Gene3D" id="3.30.460.10">
    <property type="entry name" value="Beta Polymerase, domain 2"/>
    <property type="match status" value="1"/>
</dbReference>
<dbReference type="PROSITE" id="PS51257">
    <property type="entry name" value="PROKAR_LIPOPROTEIN"/>
    <property type="match status" value="1"/>
</dbReference>
<dbReference type="GO" id="GO:0046872">
    <property type="term" value="F:metal ion binding"/>
    <property type="evidence" value="ECO:0007669"/>
    <property type="project" value="UniProtKB-KW"/>
</dbReference>
<comment type="similarity">
    <text evidence="8">Belongs to the tRNA nucleotidyltransferase/poly(A) polymerase family.</text>
</comment>
<dbReference type="InterPro" id="IPR050264">
    <property type="entry name" value="Bact_CCA-adding_enz_type3_sf"/>
</dbReference>
<keyword evidence="12" id="KW-1185">Reference proteome</keyword>
<dbReference type="Pfam" id="PF12627">
    <property type="entry name" value="PolyA_pol_RNAbd"/>
    <property type="match status" value="1"/>
</dbReference>
<reference evidence="12" key="1">
    <citation type="submission" date="2016-10" db="EMBL/GenBank/DDBJ databases">
        <authorList>
            <person name="Varghese N."/>
            <person name="Submissions S."/>
        </authorList>
    </citation>
    <scope>NUCLEOTIDE SEQUENCE [LARGE SCALE GENOMIC DNA]</scope>
    <source>
        <strain evidence="12">DSM 28453</strain>
    </source>
</reference>
<evidence type="ECO:0000256" key="2">
    <source>
        <dbReference type="ARBA" id="ARBA00022679"/>
    </source>
</evidence>
<dbReference type="InterPro" id="IPR002646">
    <property type="entry name" value="PolA_pol_head_dom"/>
</dbReference>
<dbReference type="PANTHER" id="PTHR46173">
    <property type="entry name" value="CCA TRNA NUCLEOTIDYLTRANSFERASE 1, MITOCHONDRIAL"/>
    <property type="match status" value="1"/>
</dbReference>
<dbReference type="RefSeq" id="WP_093324045.1">
    <property type="nucleotide sequence ID" value="NZ_FOSZ01000004.1"/>
</dbReference>
<dbReference type="PANTHER" id="PTHR46173:SF1">
    <property type="entry name" value="CCA TRNA NUCLEOTIDYLTRANSFERASE 1, MITOCHONDRIAL"/>
    <property type="match status" value="1"/>
</dbReference>
<accession>A0A1I4EIY5</accession>
<evidence type="ECO:0000256" key="4">
    <source>
        <dbReference type="ARBA" id="ARBA00022695"/>
    </source>
</evidence>
<dbReference type="AlphaFoldDB" id="A0A1I4EIY5"/>